<dbReference type="Gene3D" id="3.40.630.30">
    <property type="match status" value="1"/>
</dbReference>
<dbReference type="OrthoDB" id="248489at2"/>
<dbReference type="GO" id="GO:0016747">
    <property type="term" value="F:acyltransferase activity, transferring groups other than amino-acyl groups"/>
    <property type="evidence" value="ECO:0007669"/>
    <property type="project" value="InterPro"/>
</dbReference>
<dbReference type="Proteomes" id="UP000005707">
    <property type="component" value="Unassembled WGS sequence"/>
</dbReference>
<dbReference type="eggNOG" id="COG3393">
    <property type="taxonomic scope" value="Bacteria"/>
</dbReference>
<comment type="caution">
    <text evidence="2">The sequence shown here is derived from an EMBL/GenBank/DDBJ whole genome shotgun (WGS) entry which is preliminary data.</text>
</comment>
<dbReference type="InterPro" id="IPR016181">
    <property type="entry name" value="Acyl_CoA_acyltransferase"/>
</dbReference>
<accession>U2E7Z9</accession>
<proteinExistence type="predicted"/>
<keyword evidence="3" id="KW-1185">Reference proteome</keyword>
<dbReference type="InParanoid" id="U2E7Z9"/>
<reference evidence="2 3" key="1">
    <citation type="journal article" date="2011" name="J. Bacteriol.">
        <title>Genome sequence of Haloplasma contractile, an unusual contractile bacterium from a deep-sea anoxic brine lake.</title>
        <authorList>
            <person name="Antunes A."/>
            <person name="Alam I."/>
            <person name="El Dorry H."/>
            <person name="Siam R."/>
            <person name="Robertson A."/>
            <person name="Bajic V.B."/>
            <person name="Stingl U."/>
        </authorList>
    </citation>
    <scope>NUCLEOTIDE SEQUENCE [LARGE SCALE GENOMIC DNA]</scope>
    <source>
        <strain evidence="2 3">SSD-17B</strain>
    </source>
</reference>
<reference evidence="2 3" key="2">
    <citation type="journal article" date="2013" name="PLoS ONE">
        <title>INDIGO - INtegrated Data Warehouse of MIcrobial GenOmes with Examples from the Red Sea Extremophiles.</title>
        <authorList>
            <person name="Alam I."/>
            <person name="Antunes A."/>
            <person name="Kamau A.A."/>
            <person name="Ba Alawi W."/>
            <person name="Kalkatawi M."/>
            <person name="Stingl U."/>
            <person name="Bajic V.B."/>
        </authorList>
    </citation>
    <scope>NUCLEOTIDE SEQUENCE [LARGE SCALE GENOMIC DNA]</scope>
    <source>
        <strain evidence="2 3">SSD-17B</strain>
    </source>
</reference>
<sequence>MKVIKLTLLHHEDVVSLFGDDIKKYYFIIEDLIRFDYSAENFNVFGEYENNKLNSILLNNFDNLTYYSKTNRNVEIYRDIINGLEFKKISGPSHLVEKFIPFIDINNDTLSYLGYVDQVCKKRNHSSLSIKFIGTVAELGYYYDLLKLTEEYQTIPEKEVYINNFKNTINKNNRTAYLSVDGVMVSAASTAIENEKSAIVIGVITNPKFRNNGYGSDVLIHLFETLLEEGKFPYLFYNNSIARKVYKNLGVKEVCKWRVIGVNEY</sequence>
<dbReference type="InterPro" id="IPR000182">
    <property type="entry name" value="GNAT_dom"/>
</dbReference>
<feature type="domain" description="N-acetyltransferase" evidence="1">
    <location>
        <begin position="128"/>
        <end position="265"/>
    </location>
</feature>
<dbReference type="RefSeq" id="WP_008825529.1">
    <property type="nucleotide sequence ID" value="NZ_AFNU02000019.1"/>
</dbReference>
<name>U2E7Z9_9MOLU</name>
<dbReference type="EMBL" id="AFNU02000019">
    <property type="protein sequence ID" value="ERJ11001.1"/>
    <property type="molecule type" value="Genomic_DNA"/>
</dbReference>
<dbReference type="STRING" id="1033810.HLPCO_002954"/>
<evidence type="ECO:0000313" key="2">
    <source>
        <dbReference type="EMBL" id="ERJ11001.1"/>
    </source>
</evidence>
<protein>
    <submittedName>
        <fullName evidence="2">Acetyltransferase ral function prediction only protein</fullName>
    </submittedName>
</protein>
<gene>
    <name evidence="2" type="ORF">HLPCO_002954</name>
</gene>
<dbReference type="PROSITE" id="PS51186">
    <property type="entry name" value="GNAT"/>
    <property type="match status" value="1"/>
</dbReference>
<evidence type="ECO:0000259" key="1">
    <source>
        <dbReference type="PROSITE" id="PS51186"/>
    </source>
</evidence>
<dbReference type="AlphaFoldDB" id="U2E7Z9"/>
<dbReference type="Pfam" id="PF00583">
    <property type="entry name" value="Acetyltransf_1"/>
    <property type="match status" value="1"/>
</dbReference>
<dbReference type="SUPFAM" id="SSF55729">
    <property type="entry name" value="Acyl-CoA N-acyltransferases (Nat)"/>
    <property type="match status" value="1"/>
</dbReference>
<organism evidence="2 3">
    <name type="scientific">Haloplasma contractile SSD-17B</name>
    <dbReference type="NCBI Taxonomy" id="1033810"/>
    <lineage>
        <taxon>Bacteria</taxon>
        <taxon>Bacillati</taxon>
        <taxon>Mycoplasmatota</taxon>
        <taxon>Mollicutes</taxon>
        <taxon>Haloplasmatales</taxon>
        <taxon>Haloplasmataceae</taxon>
        <taxon>Haloplasma</taxon>
    </lineage>
</organism>
<evidence type="ECO:0000313" key="3">
    <source>
        <dbReference type="Proteomes" id="UP000005707"/>
    </source>
</evidence>